<dbReference type="InterPro" id="IPR050954">
    <property type="entry name" value="ET_IronSulfur_Cluster-Binding"/>
</dbReference>
<keyword evidence="7" id="KW-1185">Reference proteome</keyword>
<comment type="caution">
    <text evidence="6">The sequence shown here is derived from an EMBL/GenBank/DDBJ whole genome shotgun (WGS) entry which is preliminary data.</text>
</comment>
<dbReference type="InterPro" id="IPR017900">
    <property type="entry name" value="4Fe4S_Fe_S_CS"/>
</dbReference>
<evidence type="ECO:0000256" key="1">
    <source>
        <dbReference type="ARBA" id="ARBA00022485"/>
    </source>
</evidence>
<dbReference type="GO" id="GO:0046872">
    <property type="term" value="F:metal ion binding"/>
    <property type="evidence" value="ECO:0007669"/>
    <property type="project" value="UniProtKB-KW"/>
</dbReference>
<dbReference type="RefSeq" id="WP_136168287.1">
    <property type="nucleotide sequence ID" value="NZ_KZ819095.1"/>
</dbReference>
<feature type="domain" description="4Fe-4S ferredoxin-type" evidence="5">
    <location>
        <begin position="82"/>
        <end position="111"/>
    </location>
</feature>
<dbReference type="PROSITE" id="PS00198">
    <property type="entry name" value="4FE4S_FER_1"/>
    <property type="match status" value="1"/>
</dbReference>
<evidence type="ECO:0000259" key="5">
    <source>
        <dbReference type="PROSITE" id="PS51379"/>
    </source>
</evidence>
<dbReference type="PANTHER" id="PTHR43177">
    <property type="entry name" value="PROTEIN NRFC"/>
    <property type="match status" value="1"/>
</dbReference>
<reference evidence="6 7" key="1">
    <citation type="submission" date="2018-04" db="EMBL/GenBank/DDBJ databases">
        <title>Brenneria corticis sp.nov.</title>
        <authorList>
            <person name="Li Y."/>
        </authorList>
    </citation>
    <scope>NUCLEOTIDE SEQUENCE [LARGE SCALE GENOMIC DNA]</scope>
    <source>
        <strain evidence="6 7">CFCC 11842</strain>
    </source>
</reference>
<keyword evidence="3" id="KW-0408">Iron</keyword>
<dbReference type="PROSITE" id="PS51379">
    <property type="entry name" value="4FE4S_FER_2"/>
    <property type="match status" value="3"/>
</dbReference>
<dbReference type="Pfam" id="PF13247">
    <property type="entry name" value="Fer4_11"/>
    <property type="match status" value="1"/>
</dbReference>
<evidence type="ECO:0000256" key="2">
    <source>
        <dbReference type="ARBA" id="ARBA00022723"/>
    </source>
</evidence>
<dbReference type="PANTHER" id="PTHR43177:SF3">
    <property type="entry name" value="PROTEIN NRFC HOMOLOG"/>
    <property type="match status" value="1"/>
</dbReference>
<keyword evidence="1" id="KW-0004">4Fe-4S</keyword>
<protein>
    <submittedName>
        <fullName evidence="6">4Fe-4S ferredoxin</fullName>
    </submittedName>
</protein>
<dbReference type="Proteomes" id="UP000296159">
    <property type="component" value="Unassembled WGS sequence"/>
</dbReference>
<dbReference type="Gene3D" id="3.30.70.20">
    <property type="match status" value="2"/>
</dbReference>
<dbReference type="EMBL" id="QDKH01000033">
    <property type="protein sequence ID" value="PWC10965.1"/>
    <property type="molecule type" value="Genomic_DNA"/>
</dbReference>
<evidence type="ECO:0000256" key="4">
    <source>
        <dbReference type="ARBA" id="ARBA00023014"/>
    </source>
</evidence>
<feature type="domain" description="4Fe-4S ferredoxin-type" evidence="5">
    <location>
        <begin position="50"/>
        <end position="81"/>
    </location>
</feature>
<organism evidence="6 7">
    <name type="scientific">Brenneria corticis</name>
    <dbReference type="NCBI Taxonomy" id="2173106"/>
    <lineage>
        <taxon>Bacteria</taxon>
        <taxon>Pseudomonadati</taxon>
        <taxon>Pseudomonadota</taxon>
        <taxon>Gammaproteobacteria</taxon>
        <taxon>Enterobacterales</taxon>
        <taxon>Pectobacteriaceae</taxon>
        <taxon>Brenneria</taxon>
    </lineage>
</organism>
<dbReference type="SUPFAM" id="SSF54862">
    <property type="entry name" value="4Fe-4S ferredoxins"/>
    <property type="match status" value="1"/>
</dbReference>
<proteinExistence type="predicted"/>
<evidence type="ECO:0000313" key="7">
    <source>
        <dbReference type="Proteomes" id="UP000296159"/>
    </source>
</evidence>
<keyword evidence="4" id="KW-0411">Iron-sulfur</keyword>
<dbReference type="AlphaFoldDB" id="A0A2U1TNH6"/>
<keyword evidence="2" id="KW-0479">Metal-binding</keyword>
<dbReference type="InterPro" id="IPR017896">
    <property type="entry name" value="4Fe4S_Fe-S-bd"/>
</dbReference>
<dbReference type="Pfam" id="PF12797">
    <property type="entry name" value="Fer4_2"/>
    <property type="match status" value="1"/>
</dbReference>
<accession>A0A2U1TNH6</accession>
<gene>
    <name evidence="6" type="ORF">DDT56_20830</name>
</gene>
<dbReference type="GO" id="GO:0051539">
    <property type="term" value="F:4 iron, 4 sulfur cluster binding"/>
    <property type="evidence" value="ECO:0007669"/>
    <property type="project" value="UniProtKB-KW"/>
</dbReference>
<feature type="domain" description="4Fe-4S ferredoxin-type" evidence="5">
    <location>
        <begin position="4"/>
        <end position="34"/>
    </location>
</feature>
<sequence>MVQKTLVIDLDRCIGCYACEVACKLENGVALGVFYNKVLTVGPSGTFPDLEQYFLPTVCQGCTDPPCVKVCPTGASYKTDDGHVLINKETCIGCRYCMMACPYGARSYNEETHVVEKCTLCNHLEAVGEQPACVKACCGNARFFGDIDDPDSNVARVLKEAGSDNVHALPDVGNHPSVRYILHRQTALWRENQPVDAWRNRQNG</sequence>
<evidence type="ECO:0000313" key="6">
    <source>
        <dbReference type="EMBL" id="PWC10965.1"/>
    </source>
</evidence>
<evidence type="ECO:0000256" key="3">
    <source>
        <dbReference type="ARBA" id="ARBA00023004"/>
    </source>
</evidence>
<name>A0A2U1TNH6_9GAMM</name>
<dbReference type="CDD" id="cd10551">
    <property type="entry name" value="PsrB"/>
    <property type="match status" value="1"/>
</dbReference>